<dbReference type="Gene3D" id="2.130.10.130">
    <property type="entry name" value="Integrin alpha, N-terminal"/>
    <property type="match status" value="4"/>
</dbReference>
<dbReference type="InterPro" id="IPR000413">
    <property type="entry name" value="Integrin_alpha"/>
</dbReference>
<dbReference type="InterPro" id="IPR013517">
    <property type="entry name" value="FG-GAP"/>
</dbReference>
<proteinExistence type="predicted"/>
<evidence type="ECO:0000256" key="2">
    <source>
        <dbReference type="ARBA" id="ARBA00022737"/>
    </source>
</evidence>
<dbReference type="PANTHER" id="PTHR23221">
    <property type="entry name" value="GLYCOSYLPHOSPHATIDYLINOSITOL PHOSPHOLIPASE D"/>
    <property type="match status" value="1"/>
</dbReference>
<accession>A0A937EJ56</accession>
<name>A0A937EJ56_9ACTN</name>
<evidence type="ECO:0000256" key="1">
    <source>
        <dbReference type="ARBA" id="ARBA00022729"/>
    </source>
</evidence>
<evidence type="ECO:0000256" key="4">
    <source>
        <dbReference type="ARBA" id="ARBA00023180"/>
    </source>
</evidence>
<evidence type="ECO:0000313" key="7">
    <source>
        <dbReference type="EMBL" id="MBL1083059.1"/>
    </source>
</evidence>
<keyword evidence="3" id="KW-0378">Hydrolase</keyword>
<feature type="compositionally biased region" description="Polar residues" evidence="5">
    <location>
        <begin position="335"/>
        <end position="345"/>
    </location>
</feature>
<dbReference type="InterPro" id="IPR028994">
    <property type="entry name" value="Integrin_alpha_N"/>
</dbReference>
<dbReference type="GO" id="GO:0007155">
    <property type="term" value="P:cell adhesion"/>
    <property type="evidence" value="ECO:0007669"/>
    <property type="project" value="InterPro"/>
</dbReference>
<keyword evidence="1 6" id="KW-0732">Signal</keyword>
<gene>
    <name evidence="7" type="ORF">JK359_13875</name>
</gene>
<evidence type="ECO:0000313" key="8">
    <source>
        <dbReference type="Proteomes" id="UP000661858"/>
    </source>
</evidence>
<dbReference type="PROSITE" id="PS51470">
    <property type="entry name" value="FG_GAP"/>
    <property type="match status" value="2"/>
</dbReference>
<evidence type="ECO:0000256" key="3">
    <source>
        <dbReference type="ARBA" id="ARBA00022801"/>
    </source>
</evidence>
<dbReference type="InterPro" id="IPR013519">
    <property type="entry name" value="Int_alpha_beta-p"/>
</dbReference>
<dbReference type="GO" id="GO:0008305">
    <property type="term" value="C:integrin complex"/>
    <property type="evidence" value="ECO:0007669"/>
    <property type="project" value="InterPro"/>
</dbReference>
<keyword evidence="8" id="KW-1185">Reference proteome</keyword>
<sequence>MHTHPRLALATAVAAALTGGLLTFAASPATAADSFKVATADFNGDGIGDIATSAATAYVSGHRSAGQVVVTYGTATGVSSAKRTTISQNTSGVPGTAEAGDLFGGDLAYADFNGDGYDDLAVGAMSEKVGTDTNGGGLAILWGSASGLTGKGIDVPDPAPSSHDFWGKTLAAGDFDGDGKADLAVGASAATLYLYKGGFTTAGAYGSRTTVKPPIQSGTNDYPYGPLNLTAGDVNGDGRTDLVVDGYETETQYGWNTNYWLPGTASGLSGSSAEALKPGIITAIGDINGDGFGDIVSGADWDAKDADGTTNPGATDGGRVNVTYGSASGPAATAGITQNTGNVPGTSEKGDAFGYELDLGDVNGDGYQDLVVSSPQENIGSVTDAGSVTVLYGSASGVNTTSGTQAFSQNTAGVPGSDEKSDLFGTDVKLDDVTGDGRADLVVSSYENSGDGAVTYLPSDGSKITTTGARAFGASTVGVSTTGTPQFGAVIAD</sequence>
<dbReference type="GO" id="GO:0016787">
    <property type="term" value="F:hydrolase activity"/>
    <property type="evidence" value="ECO:0007669"/>
    <property type="project" value="UniProtKB-KW"/>
</dbReference>
<dbReference type="SMART" id="SM00191">
    <property type="entry name" value="Int_alpha"/>
    <property type="match status" value="6"/>
</dbReference>
<feature type="chain" id="PRO_5037299726" evidence="6">
    <location>
        <begin position="32"/>
        <end position="493"/>
    </location>
</feature>
<feature type="signal peptide" evidence="6">
    <location>
        <begin position="1"/>
        <end position="31"/>
    </location>
</feature>
<organism evidence="7 8">
    <name type="scientific">Streptomyces actinomycinicus</name>
    <dbReference type="NCBI Taxonomy" id="1695166"/>
    <lineage>
        <taxon>Bacteria</taxon>
        <taxon>Bacillati</taxon>
        <taxon>Actinomycetota</taxon>
        <taxon>Actinomycetes</taxon>
        <taxon>Kitasatosporales</taxon>
        <taxon>Streptomycetaceae</taxon>
        <taxon>Streptomyces</taxon>
    </lineage>
</organism>
<feature type="region of interest" description="Disordered" evidence="5">
    <location>
        <begin position="324"/>
        <end position="349"/>
    </location>
</feature>
<dbReference type="PRINTS" id="PR01185">
    <property type="entry name" value="INTEGRINA"/>
</dbReference>
<reference evidence="7" key="1">
    <citation type="submission" date="2021-01" db="EMBL/GenBank/DDBJ databases">
        <title>WGS of actinomycetes isolated from Thailand.</title>
        <authorList>
            <person name="Thawai C."/>
        </authorList>
    </citation>
    <scope>NUCLEOTIDE SEQUENCE</scope>
    <source>
        <strain evidence="7">RCU-197</strain>
    </source>
</reference>
<dbReference type="AlphaFoldDB" id="A0A937EJ56"/>
<dbReference type="RefSeq" id="WP_201835475.1">
    <property type="nucleotide sequence ID" value="NZ_JAERRK010000006.1"/>
</dbReference>
<dbReference type="Pfam" id="PF01839">
    <property type="entry name" value="FG-GAP"/>
    <property type="match status" value="4"/>
</dbReference>
<evidence type="ECO:0000256" key="5">
    <source>
        <dbReference type="SAM" id="MobiDB-lite"/>
    </source>
</evidence>
<dbReference type="PANTHER" id="PTHR23221:SF7">
    <property type="entry name" value="PHOSPHATIDYLINOSITOL-GLYCAN-SPECIFIC PHOSPHOLIPASE D"/>
    <property type="match status" value="1"/>
</dbReference>
<dbReference type="Proteomes" id="UP000661858">
    <property type="component" value="Unassembled WGS sequence"/>
</dbReference>
<protein>
    <submittedName>
        <fullName evidence="7">VCBS repeat-containing protein</fullName>
    </submittedName>
</protein>
<dbReference type="EMBL" id="JAERRK010000006">
    <property type="protein sequence ID" value="MBL1083059.1"/>
    <property type="molecule type" value="Genomic_DNA"/>
</dbReference>
<comment type="caution">
    <text evidence="7">The sequence shown here is derived from an EMBL/GenBank/DDBJ whole genome shotgun (WGS) entry which is preliminary data.</text>
</comment>
<dbReference type="SUPFAM" id="SSF69318">
    <property type="entry name" value="Integrin alpha N-terminal domain"/>
    <property type="match status" value="1"/>
</dbReference>
<keyword evidence="2" id="KW-0677">Repeat</keyword>
<keyword evidence="4" id="KW-0325">Glycoprotein</keyword>
<evidence type="ECO:0000256" key="6">
    <source>
        <dbReference type="SAM" id="SignalP"/>
    </source>
</evidence>